<accession>A0A9P1FHN3</accession>
<organism evidence="3">
    <name type="scientific">Cladocopium goreaui</name>
    <dbReference type="NCBI Taxonomy" id="2562237"/>
    <lineage>
        <taxon>Eukaryota</taxon>
        <taxon>Sar</taxon>
        <taxon>Alveolata</taxon>
        <taxon>Dinophyceae</taxon>
        <taxon>Suessiales</taxon>
        <taxon>Symbiodiniaceae</taxon>
        <taxon>Cladocopium</taxon>
    </lineage>
</organism>
<dbReference type="EMBL" id="CAMXCT020000278">
    <property type="protein sequence ID" value="CAL1129923.1"/>
    <property type="molecule type" value="Genomic_DNA"/>
</dbReference>
<feature type="region of interest" description="Disordered" evidence="1">
    <location>
        <begin position="323"/>
        <end position="368"/>
    </location>
</feature>
<dbReference type="PANTHER" id="PTHR43096:SF58">
    <property type="entry name" value="CHAPERONE DNAJ-DOMAIN SUPERFAMILY PROTEIN"/>
    <property type="match status" value="1"/>
</dbReference>
<dbReference type="GO" id="GO:0005737">
    <property type="term" value="C:cytoplasm"/>
    <property type="evidence" value="ECO:0007669"/>
    <property type="project" value="TreeGrafter"/>
</dbReference>
<dbReference type="GO" id="GO:0042026">
    <property type="term" value="P:protein refolding"/>
    <property type="evidence" value="ECO:0007669"/>
    <property type="project" value="TreeGrafter"/>
</dbReference>
<comment type="caution">
    <text evidence="3">The sequence shown here is derived from an EMBL/GenBank/DDBJ whole genome shotgun (WGS) entry which is preliminary data.</text>
</comment>
<evidence type="ECO:0000313" key="6">
    <source>
        <dbReference type="Proteomes" id="UP001152797"/>
    </source>
</evidence>
<protein>
    <submittedName>
        <fullName evidence="5">J domain-containing protein</fullName>
    </submittedName>
</protein>
<dbReference type="InterPro" id="IPR036869">
    <property type="entry name" value="J_dom_sf"/>
</dbReference>
<dbReference type="PROSITE" id="PS50076">
    <property type="entry name" value="DNAJ_2"/>
    <property type="match status" value="1"/>
</dbReference>
<keyword evidence="6" id="KW-1185">Reference proteome</keyword>
<dbReference type="PANTHER" id="PTHR43096">
    <property type="entry name" value="DNAJ HOMOLOG 1, MITOCHONDRIAL-RELATED"/>
    <property type="match status" value="1"/>
</dbReference>
<dbReference type="Pfam" id="PF00226">
    <property type="entry name" value="DnaJ"/>
    <property type="match status" value="1"/>
</dbReference>
<proteinExistence type="predicted"/>
<dbReference type="GO" id="GO:0051082">
    <property type="term" value="F:unfolded protein binding"/>
    <property type="evidence" value="ECO:0007669"/>
    <property type="project" value="TreeGrafter"/>
</dbReference>
<reference evidence="3" key="1">
    <citation type="submission" date="2022-10" db="EMBL/GenBank/DDBJ databases">
        <authorList>
            <person name="Chen Y."/>
            <person name="Dougan E. K."/>
            <person name="Chan C."/>
            <person name="Rhodes N."/>
            <person name="Thang M."/>
        </authorList>
    </citation>
    <scope>NUCLEOTIDE SEQUENCE</scope>
</reference>
<sequence>MSSLSSVVLPCAPSKLPLVLRRIGHRRTVPLTHGANAATWTWRCCTALVVSAAVRGQRLLRRALGNTPWEILGVAPGASPAEIKKAYRRKALKEHPDVSQLPDAKQRWQELSAAYDVLNDPEKLKGWERAQRGARSSSSGARRTRSASRNYDGRWRRTQELEEQYDAGGDSFGAIFSDFFDSLAETADGSESRVRRATRAGGMLLEDLLEFLERGLGEDATGRSRGSRSSPFAGSNPAGELEEAKLEFKTMQSRDEVLAAEANAWERKSDLCRDSGDKTGELDAMQRLFDTRERRKTIRRRLLSIQERIEYLEKVLFEFQRKQAAKTATTGSTSGTAGARESSSTSKRAPSFDADQALAELKRQKGKR</sequence>
<dbReference type="Gene3D" id="1.10.287.110">
    <property type="entry name" value="DnaJ domain"/>
    <property type="match status" value="1"/>
</dbReference>
<feature type="region of interest" description="Disordered" evidence="1">
    <location>
        <begin position="219"/>
        <end position="239"/>
    </location>
</feature>
<dbReference type="SMART" id="SM00271">
    <property type="entry name" value="DnaJ"/>
    <property type="match status" value="1"/>
</dbReference>
<evidence type="ECO:0000259" key="2">
    <source>
        <dbReference type="PROSITE" id="PS50076"/>
    </source>
</evidence>
<dbReference type="AlphaFoldDB" id="A0A9P1FHN3"/>
<feature type="domain" description="J" evidence="2">
    <location>
        <begin position="67"/>
        <end position="131"/>
    </location>
</feature>
<dbReference type="CDD" id="cd06257">
    <property type="entry name" value="DnaJ"/>
    <property type="match status" value="1"/>
</dbReference>
<feature type="region of interest" description="Disordered" evidence="1">
    <location>
        <begin position="126"/>
        <end position="155"/>
    </location>
</feature>
<reference evidence="4" key="2">
    <citation type="submission" date="2024-04" db="EMBL/GenBank/DDBJ databases">
        <authorList>
            <person name="Chen Y."/>
            <person name="Shah S."/>
            <person name="Dougan E. K."/>
            <person name="Thang M."/>
            <person name="Chan C."/>
        </authorList>
    </citation>
    <scope>NUCLEOTIDE SEQUENCE [LARGE SCALE GENOMIC DNA]</scope>
</reference>
<evidence type="ECO:0000313" key="5">
    <source>
        <dbReference type="EMBL" id="CAL4763860.1"/>
    </source>
</evidence>
<feature type="compositionally biased region" description="Low complexity" evidence="1">
    <location>
        <begin position="325"/>
        <end position="346"/>
    </location>
</feature>
<gene>
    <name evidence="3" type="ORF">C1SCF055_LOCUS4757</name>
</gene>
<evidence type="ECO:0000256" key="1">
    <source>
        <dbReference type="SAM" id="MobiDB-lite"/>
    </source>
</evidence>
<dbReference type="EMBL" id="CAMXCT030000278">
    <property type="protein sequence ID" value="CAL4763860.1"/>
    <property type="molecule type" value="Genomic_DNA"/>
</dbReference>
<dbReference type="PRINTS" id="PR00625">
    <property type="entry name" value="JDOMAIN"/>
</dbReference>
<dbReference type="SUPFAM" id="SSF46565">
    <property type="entry name" value="Chaperone J-domain"/>
    <property type="match status" value="1"/>
</dbReference>
<dbReference type="OrthoDB" id="436401at2759"/>
<evidence type="ECO:0000313" key="4">
    <source>
        <dbReference type="EMBL" id="CAL1129923.1"/>
    </source>
</evidence>
<evidence type="ECO:0000313" key="3">
    <source>
        <dbReference type="EMBL" id="CAI3976548.1"/>
    </source>
</evidence>
<dbReference type="Proteomes" id="UP001152797">
    <property type="component" value="Unassembled WGS sequence"/>
</dbReference>
<name>A0A9P1FHN3_9DINO</name>
<dbReference type="EMBL" id="CAMXCT010000278">
    <property type="protein sequence ID" value="CAI3976548.1"/>
    <property type="molecule type" value="Genomic_DNA"/>
</dbReference>
<dbReference type="InterPro" id="IPR001623">
    <property type="entry name" value="DnaJ_domain"/>
</dbReference>